<evidence type="ECO:0000313" key="2">
    <source>
        <dbReference type="Proteomes" id="UP001176021"/>
    </source>
</evidence>
<dbReference type="RefSeq" id="WP_252470716.1">
    <property type="nucleotide sequence ID" value="NZ_JAMHFY010000017.1"/>
</dbReference>
<protein>
    <recommendedName>
        <fullName evidence="3">Thioredoxin-like fold domain-containing protein</fullName>
    </recommendedName>
</protein>
<evidence type="ECO:0008006" key="3">
    <source>
        <dbReference type="Google" id="ProtNLM"/>
    </source>
</evidence>
<evidence type="ECO:0000313" key="1">
    <source>
        <dbReference type="EMBL" id="MDO0823898.1"/>
    </source>
</evidence>
<sequence length="109" mass="12132">MIEIEVFGIRDEEPTGVCSCGGSCGSSSQKTMGEMFEELKRFISQSDLVKKVEVRFLDVLEDDLSDYDTAHMMFKTGYALPLVAIEGKVCFNGGISNSKIYEEIRTMVV</sequence>
<dbReference type="Gene3D" id="3.40.30.30">
    <property type="entry name" value="Hypothetical protein sa0798"/>
    <property type="match status" value="1"/>
</dbReference>
<proteinExistence type="predicted"/>
<keyword evidence="2" id="KW-1185">Reference proteome</keyword>
<dbReference type="InterPro" id="IPR038218">
    <property type="entry name" value="YuzD-like_sp"/>
</dbReference>
<accession>A0ABT8QRB5</accession>
<gene>
    <name evidence="1" type="ORF">M8H41_13685</name>
</gene>
<comment type="caution">
    <text evidence="1">The sequence shown here is derived from an EMBL/GenBank/DDBJ whole genome shotgun (WGS) entry which is preliminary data.</text>
</comment>
<dbReference type="Proteomes" id="UP001176021">
    <property type="component" value="Unassembled WGS sequence"/>
</dbReference>
<dbReference type="EMBL" id="JAMJEV010000010">
    <property type="protein sequence ID" value="MDO0823898.1"/>
    <property type="molecule type" value="Genomic_DNA"/>
</dbReference>
<organism evidence="1 2">
    <name type="scientific">Desulfosporosinus nitroreducens</name>
    <dbReference type="NCBI Taxonomy" id="2018668"/>
    <lineage>
        <taxon>Bacteria</taxon>
        <taxon>Bacillati</taxon>
        <taxon>Bacillota</taxon>
        <taxon>Clostridia</taxon>
        <taxon>Eubacteriales</taxon>
        <taxon>Desulfitobacteriaceae</taxon>
        <taxon>Desulfosporosinus</taxon>
    </lineage>
</organism>
<name>A0ABT8QRB5_9FIRM</name>
<reference evidence="1" key="1">
    <citation type="submission" date="2022-05" db="EMBL/GenBank/DDBJ databases">
        <title>Expanded diversity of anoxic marine methylotrophy in a Black Sea sulfate reducing microorganism.</title>
        <authorList>
            <person name="Fischer P.Q."/>
            <person name="Stams A.J.M."/>
            <person name="Villanueva L."/>
            <person name="Sousa D.Z."/>
        </authorList>
    </citation>
    <scope>NUCLEOTIDE SEQUENCE</scope>
    <source>
        <strain evidence="1">P130</strain>
    </source>
</reference>